<dbReference type="Pfam" id="PF01549">
    <property type="entry name" value="ShK"/>
    <property type="match status" value="4"/>
</dbReference>
<dbReference type="UCSC" id="F46B3.1">
    <property type="organism name" value="c. elegans"/>
</dbReference>
<dbReference type="Gene3D" id="1.10.10.1940">
    <property type="match status" value="1"/>
</dbReference>
<comment type="caution">
    <text evidence="1">Lacks conserved residue(s) required for the propagation of feature annotation.</text>
</comment>
<dbReference type="GeneID" id="185829"/>
<evidence type="ECO:0000256" key="1">
    <source>
        <dbReference type="PROSITE-ProRule" id="PRU01005"/>
    </source>
</evidence>
<feature type="chain" id="PRO_5004338718" evidence="2">
    <location>
        <begin position="19"/>
        <end position="186"/>
    </location>
</feature>
<dbReference type="GO" id="GO:0045087">
    <property type="term" value="P:innate immune response"/>
    <property type="evidence" value="ECO:0000318"/>
    <property type="project" value="GO_Central"/>
</dbReference>
<evidence type="ECO:0000313" key="6">
    <source>
        <dbReference type="WormBase" id="F46B3.1"/>
    </source>
</evidence>
<evidence type="ECO:0000256" key="2">
    <source>
        <dbReference type="SAM" id="SignalP"/>
    </source>
</evidence>
<dbReference type="Bgee" id="WBGene00009756">
    <property type="expression patterns" value="Expressed in adult organism"/>
</dbReference>
<dbReference type="eggNOG" id="ENOG502RXTF">
    <property type="taxonomic scope" value="Eukaryota"/>
</dbReference>
<proteinExistence type="predicted"/>
<reference evidence="4 5" key="1">
    <citation type="journal article" date="1998" name="Science">
        <title>Genome sequence of the nematode C. elegans: a platform for investigating biology.</title>
        <authorList>
            <consortium name="The C. elegans sequencing consortium"/>
            <person name="Sulson J.E."/>
            <person name="Waterston R."/>
        </authorList>
    </citation>
    <scope>NUCLEOTIDE SEQUENCE [LARGE SCALE GENOMIC DNA]</scope>
    <source>
        <strain evidence="4 5">Bristol N2</strain>
    </source>
</reference>
<dbReference type="PANTHER" id="PTHR21724">
    <property type="entry name" value="SHKT DOMAIN-CONTAINING PROTEIN"/>
    <property type="match status" value="1"/>
</dbReference>
<feature type="domain" description="ShKT" evidence="3">
    <location>
        <begin position="93"/>
        <end position="124"/>
    </location>
</feature>
<feature type="domain" description="ShKT" evidence="3">
    <location>
        <begin position="149"/>
        <end position="186"/>
    </location>
</feature>
<accession>Q9XV17</accession>
<dbReference type="OMA" id="ISITACM"/>
<dbReference type="AlphaFoldDB" id="Q9XV17"/>
<name>Q9XV17_CAEEL</name>
<dbReference type="PhylomeDB" id="Q9XV17"/>
<keyword evidence="5" id="KW-1185">Reference proteome</keyword>
<dbReference type="CTD" id="185829"/>
<dbReference type="PROSITE" id="PS51670">
    <property type="entry name" value="SHKT"/>
    <property type="match status" value="2"/>
</dbReference>
<organism evidence="4 5">
    <name type="scientific">Caenorhabditis elegans</name>
    <dbReference type="NCBI Taxonomy" id="6239"/>
    <lineage>
        <taxon>Eukaryota</taxon>
        <taxon>Metazoa</taxon>
        <taxon>Ecdysozoa</taxon>
        <taxon>Nematoda</taxon>
        <taxon>Chromadorea</taxon>
        <taxon>Rhabditida</taxon>
        <taxon>Rhabditina</taxon>
        <taxon>Rhabditomorpha</taxon>
        <taxon>Rhabditoidea</taxon>
        <taxon>Rhabditidae</taxon>
        <taxon>Peloderinae</taxon>
        <taxon>Caenorhabditis</taxon>
    </lineage>
</organism>
<dbReference type="KEGG" id="cel:CELE_F46B3.1"/>
<evidence type="ECO:0000313" key="4">
    <source>
        <dbReference type="EMBL" id="CAB04402.1"/>
    </source>
</evidence>
<dbReference type="HOGENOM" id="CLU_098771_1_0_1"/>
<gene>
    <name evidence="4" type="ORF">CELE_F46B3.1</name>
    <name evidence="4 6" type="ORF">F46B3.1</name>
</gene>
<sequence length="186" mass="20659">MRLLIITILAGVSVLASCDQCVDYDITCYQRLDQCGDSFTKAQCPYTCGLCKKDPNECSDTNDECQLDMSPCETDQYQKICPKTCNVCPPAICVDQWDNCPLYKLINQCTRYHKTKCPLSCGLCTGNVTTPATTTSTTTPIPLTTTIECKDSLLRCSEMAKQGFCFSPAYKPEDKKRLCGKTCRLC</sequence>
<dbReference type="Proteomes" id="UP000001940">
    <property type="component" value="Chromosome V"/>
</dbReference>
<dbReference type="PIR" id="T22278">
    <property type="entry name" value="T22278"/>
</dbReference>
<protein>
    <submittedName>
        <fullName evidence="4">ShKT domain-containing protein</fullName>
    </submittedName>
</protein>
<evidence type="ECO:0000259" key="3">
    <source>
        <dbReference type="PROSITE" id="PS51670"/>
    </source>
</evidence>
<feature type="signal peptide" evidence="2">
    <location>
        <begin position="1"/>
        <end position="18"/>
    </location>
</feature>
<evidence type="ECO:0000313" key="5">
    <source>
        <dbReference type="Proteomes" id="UP000001940"/>
    </source>
</evidence>
<dbReference type="InParanoid" id="Q9XV17"/>
<dbReference type="SMART" id="SM00254">
    <property type="entry name" value="ShKT"/>
    <property type="match status" value="4"/>
</dbReference>
<dbReference type="PaxDb" id="6239-F46B3.1"/>
<keyword evidence="2" id="KW-0732">Signal</keyword>
<dbReference type="PANTHER" id="PTHR21724:SF100">
    <property type="entry name" value="SHKT DOMAIN-CONTAINING PROTEIN"/>
    <property type="match status" value="1"/>
</dbReference>
<dbReference type="EMBL" id="BX284605">
    <property type="protein sequence ID" value="CAB04402.1"/>
    <property type="molecule type" value="Genomic_DNA"/>
</dbReference>
<dbReference type="WormBase" id="F46B3.1">
    <property type="protein sequence ID" value="CE18684"/>
    <property type="gene ID" value="WBGene00009756"/>
</dbReference>
<dbReference type="PROSITE" id="PS51257">
    <property type="entry name" value="PROKAR_LIPOPROTEIN"/>
    <property type="match status" value="1"/>
</dbReference>
<dbReference type="InterPro" id="IPR003582">
    <property type="entry name" value="ShKT_dom"/>
</dbReference>
<dbReference type="AGR" id="WB:WBGene00009756"/>
<dbReference type="SMR" id="Q9XV17"/>
<dbReference type="OrthoDB" id="5873766at2759"/>
<dbReference type="RefSeq" id="NP_507973.1">
    <property type="nucleotide sequence ID" value="NM_075572.1"/>
</dbReference>